<keyword evidence="1" id="KW-0812">Transmembrane</keyword>
<name>A0ABU1RMR7_9GAMM</name>
<feature type="transmembrane region" description="Helical" evidence="1">
    <location>
        <begin position="49"/>
        <end position="72"/>
    </location>
</feature>
<organism evidence="3 4">
    <name type="scientific">Pseudoxanthomonas sacheonensis</name>
    <dbReference type="NCBI Taxonomy" id="443615"/>
    <lineage>
        <taxon>Bacteria</taxon>
        <taxon>Pseudomonadati</taxon>
        <taxon>Pseudomonadota</taxon>
        <taxon>Gammaproteobacteria</taxon>
        <taxon>Lysobacterales</taxon>
        <taxon>Lysobacteraceae</taxon>
        <taxon>Pseudoxanthomonas</taxon>
    </lineage>
</organism>
<dbReference type="SUPFAM" id="SSF55874">
    <property type="entry name" value="ATPase domain of HSP90 chaperone/DNA topoisomerase II/histidine kinase"/>
    <property type="match status" value="1"/>
</dbReference>
<accession>A0ABU1RMR7</accession>
<dbReference type="Gene3D" id="3.30.565.10">
    <property type="entry name" value="Histidine kinase-like ATPase, C-terminal domain"/>
    <property type="match status" value="1"/>
</dbReference>
<keyword evidence="3" id="KW-0808">Transferase</keyword>
<dbReference type="GO" id="GO:0004673">
    <property type="term" value="F:protein histidine kinase activity"/>
    <property type="evidence" value="ECO:0007669"/>
    <property type="project" value="UniProtKB-EC"/>
</dbReference>
<reference evidence="3 4" key="1">
    <citation type="submission" date="2023-07" db="EMBL/GenBank/DDBJ databases">
        <title>Sorghum-associated microbial communities from plants grown in Nebraska, USA.</title>
        <authorList>
            <person name="Schachtman D."/>
        </authorList>
    </citation>
    <scope>NUCLEOTIDE SEQUENCE [LARGE SCALE GENOMIC DNA]</scope>
    <source>
        <strain evidence="3 4">BE107</strain>
    </source>
</reference>
<dbReference type="InterPro" id="IPR050640">
    <property type="entry name" value="Bact_2-comp_sensor_kinase"/>
</dbReference>
<comment type="caution">
    <text evidence="3">The sequence shown here is derived from an EMBL/GenBank/DDBJ whole genome shotgun (WGS) entry which is preliminary data.</text>
</comment>
<dbReference type="EMBL" id="JAVDTT010000001">
    <property type="protein sequence ID" value="MDR6840071.1"/>
    <property type="molecule type" value="Genomic_DNA"/>
</dbReference>
<dbReference type="InterPro" id="IPR036890">
    <property type="entry name" value="HATPase_C_sf"/>
</dbReference>
<dbReference type="PANTHER" id="PTHR34220">
    <property type="entry name" value="SENSOR HISTIDINE KINASE YPDA"/>
    <property type="match status" value="1"/>
</dbReference>
<evidence type="ECO:0000259" key="2">
    <source>
        <dbReference type="Pfam" id="PF06580"/>
    </source>
</evidence>
<keyword evidence="1" id="KW-1133">Transmembrane helix</keyword>
<evidence type="ECO:0000313" key="3">
    <source>
        <dbReference type="EMBL" id="MDR6840071.1"/>
    </source>
</evidence>
<dbReference type="InterPro" id="IPR010559">
    <property type="entry name" value="Sig_transdc_His_kin_internal"/>
</dbReference>
<feature type="transmembrane region" description="Helical" evidence="1">
    <location>
        <begin position="14"/>
        <end position="37"/>
    </location>
</feature>
<dbReference type="EC" id="2.7.13.3" evidence="3"/>
<evidence type="ECO:0000256" key="1">
    <source>
        <dbReference type="SAM" id="Phobius"/>
    </source>
</evidence>
<keyword evidence="3" id="KW-0418">Kinase</keyword>
<gene>
    <name evidence="3" type="ORF">J2W94_000335</name>
</gene>
<feature type="domain" description="Signal transduction histidine kinase internal region" evidence="2">
    <location>
        <begin position="122"/>
        <end position="199"/>
    </location>
</feature>
<evidence type="ECO:0000313" key="4">
    <source>
        <dbReference type="Proteomes" id="UP001254759"/>
    </source>
</evidence>
<dbReference type="PANTHER" id="PTHR34220:SF7">
    <property type="entry name" value="SENSOR HISTIDINE KINASE YPDA"/>
    <property type="match status" value="1"/>
</dbReference>
<proteinExistence type="predicted"/>
<keyword evidence="4" id="KW-1185">Reference proteome</keyword>
<sequence length="310" mass="33999">MVLTLAARNQGDGWIYFALTSMAIQWVSLLTLAELYLLRRSLNPLRPQYVAYVALGLLLINTCVVTGAAWLLVRDLWSMTQGGWQSLFLRLSGIALTVGLLGLAAFLNHWRARQLAVRAKQSELESLQARIRPHFLFNTLNAGAALIHARPGEAERLLLDLADLFRAALAGPSELPLSEELTLAQRYLEIEKLRFGERLRVQWQLPDTLPLVDVPTLSIQPLVENAIRHGVEPATGGGEICIEVTQQAGWVLITISNALPESAALATKGHQVGLNSVRARVTALTHGRGSVETTMADGRYIAVIRLPLLA</sequence>
<dbReference type="Proteomes" id="UP001254759">
    <property type="component" value="Unassembled WGS sequence"/>
</dbReference>
<feature type="transmembrane region" description="Helical" evidence="1">
    <location>
        <begin position="87"/>
        <end position="110"/>
    </location>
</feature>
<keyword evidence="1" id="KW-0472">Membrane</keyword>
<protein>
    <submittedName>
        <fullName evidence="3">Two-component system sensor histidine kinase AlgZ</fullName>
        <ecNumber evidence="3">2.7.13.3</ecNumber>
    </submittedName>
</protein>
<dbReference type="Pfam" id="PF06580">
    <property type="entry name" value="His_kinase"/>
    <property type="match status" value="1"/>
</dbReference>